<feature type="transmembrane region" description="Helical" evidence="6">
    <location>
        <begin position="29"/>
        <end position="47"/>
    </location>
</feature>
<organism evidence="7 8">
    <name type="scientific">Mesorhabditis spiculigera</name>
    <dbReference type="NCBI Taxonomy" id="96644"/>
    <lineage>
        <taxon>Eukaryota</taxon>
        <taxon>Metazoa</taxon>
        <taxon>Ecdysozoa</taxon>
        <taxon>Nematoda</taxon>
        <taxon>Chromadorea</taxon>
        <taxon>Rhabditida</taxon>
        <taxon>Rhabditina</taxon>
        <taxon>Rhabditomorpha</taxon>
        <taxon>Rhabditoidea</taxon>
        <taxon>Rhabditidae</taxon>
        <taxon>Mesorhabditinae</taxon>
        <taxon>Mesorhabditis</taxon>
    </lineage>
</organism>
<keyword evidence="5 6" id="KW-0472">Membrane</keyword>
<dbReference type="GO" id="GO:0007606">
    <property type="term" value="P:sensory perception of chemical stimulus"/>
    <property type="evidence" value="ECO:0007669"/>
    <property type="project" value="InterPro"/>
</dbReference>
<evidence type="ECO:0000256" key="2">
    <source>
        <dbReference type="ARBA" id="ARBA00006803"/>
    </source>
</evidence>
<dbReference type="InterPro" id="IPR004151">
    <property type="entry name" value="7TM_GPCR_serpentine_rcpt_Sre"/>
</dbReference>
<dbReference type="GO" id="GO:0016020">
    <property type="term" value="C:membrane"/>
    <property type="evidence" value="ECO:0007669"/>
    <property type="project" value="UniProtKB-SubCell"/>
</dbReference>
<keyword evidence="3 6" id="KW-0812">Transmembrane</keyword>
<feature type="non-terminal residue" evidence="7">
    <location>
        <position position="371"/>
    </location>
</feature>
<feature type="transmembrane region" description="Helical" evidence="6">
    <location>
        <begin position="259"/>
        <end position="284"/>
    </location>
</feature>
<dbReference type="PANTHER" id="PTHR47518:SF9">
    <property type="entry name" value="SERPENTINE RECEPTOR, CLASS T"/>
    <property type="match status" value="1"/>
</dbReference>
<evidence type="ECO:0000256" key="3">
    <source>
        <dbReference type="ARBA" id="ARBA00022692"/>
    </source>
</evidence>
<dbReference type="Pfam" id="PF03125">
    <property type="entry name" value="Sre"/>
    <property type="match status" value="1"/>
</dbReference>
<dbReference type="Proteomes" id="UP001177023">
    <property type="component" value="Unassembled WGS sequence"/>
</dbReference>
<keyword evidence="8" id="KW-1185">Reference proteome</keyword>
<evidence type="ECO:0000313" key="8">
    <source>
        <dbReference type="Proteomes" id="UP001177023"/>
    </source>
</evidence>
<evidence type="ECO:0000256" key="5">
    <source>
        <dbReference type="ARBA" id="ARBA00023136"/>
    </source>
</evidence>
<feature type="transmembrane region" description="Helical" evidence="6">
    <location>
        <begin position="163"/>
        <end position="183"/>
    </location>
</feature>
<dbReference type="EMBL" id="CATQJA010002710">
    <property type="protein sequence ID" value="CAJ0587944.1"/>
    <property type="molecule type" value="Genomic_DNA"/>
</dbReference>
<feature type="transmembrane region" description="Helical" evidence="6">
    <location>
        <begin position="98"/>
        <end position="121"/>
    </location>
</feature>
<name>A0AA36DIU5_9BILA</name>
<dbReference type="InterPro" id="IPR052854">
    <property type="entry name" value="Serpentine_rcpt_epsilon"/>
</dbReference>
<accession>A0AA36DIU5</accession>
<dbReference type="AlphaFoldDB" id="A0AA36DIU5"/>
<comment type="similarity">
    <text evidence="2">Belongs to the nematode receptor-like protein sre family.</text>
</comment>
<sequence length="371" mass="42077">MMKKTIILQNAIAFCATLATIQLWEVFTASIMIIAYFYILLICLFIQRRAFHPFFVISFGLLILSYALYPTFQLIFMIFTQLKWTQINMVVQQIWWPIYYIMVPLNVNCTLERLLATVYYAKYERMRPWALLLIPGIVVPVYTFLAIGRIFGVATTAFINWSVYGGSGLSFVILSIVAATNVYRTLQLGKAGTNGLTARFQLAENIRTAQISLSYVLLDNIIKLYDIFWNGVFTINALFDRNRCAREGGGYVALQFGYLIIRFTMALNYALVLTMLAVFLMCLLERTFAKPMLIDTSDESSYPSYSDEIIIEGSDGDVVVEKVTAIFYSDSLEYDSALDSSFDDAMITAEVIEEEPPMAASIVKDSFVVIN</sequence>
<evidence type="ECO:0000313" key="7">
    <source>
        <dbReference type="EMBL" id="CAJ0587944.1"/>
    </source>
</evidence>
<evidence type="ECO:0000256" key="6">
    <source>
        <dbReference type="SAM" id="Phobius"/>
    </source>
</evidence>
<keyword evidence="4 6" id="KW-1133">Transmembrane helix</keyword>
<comment type="caution">
    <text evidence="7">The sequence shown here is derived from an EMBL/GenBank/DDBJ whole genome shotgun (WGS) entry which is preliminary data.</text>
</comment>
<evidence type="ECO:0000256" key="4">
    <source>
        <dbReference type="ARBA" id="ARBA00022989"/>
    </source>
</evidence>
<protein>
    <submittedName>
        <fullName evidence="7">Uncharacterized protein</fullName>
    </submittedName>
</protein>
<evidence type="ECO:0000256" key="1">
    <source>
        <dbReference type="ARBA" id="ARBA00004141"/>
    </source>
</evidence>
<feature type="transmembrane region" description="Helical" evidence="6">
    <location>
        <begin position="128"/>
        <end position="151"/>
    </location>
</feature>
<feature type="transmembrane region" description="Helical" evidence="6">
    <location>
        <begin position="54"/>
        <end position="78"/>
    </location>
</feature>
<reference evidence="7" key="1">
    <citation type="submission" date="2023-06" db="EMBL/GenBank/DDBJ databases">
        <authorList>
            <person name="Delattre M."/>
        </authorList>
    </citation>
    <scope>NUCLEOTIDE SEQUENCE</scope>
    <source>
        <strain evidence="7">AF72</strain>
    </source>
</reference>
<gene>
    <name evidence="7" type="ORF">MSPICULIGERA_LOCUS25897</name>
</gene>
<proteinExistence type="inferred from homology"/>
<dbReference type="PANTHER" id="PTHR47518">
    <property type="entry name" value="SERPENTINE RECEPTOR CLASS EPSILON-13-RELATED"/>
    <property type="match status" value="1"/>
</dbReference>
<comment type="subcellular location">
    <subcellularLocation>
        <location evidence="1">Membrane</location>
        <topology evidence="1">Multi-pass membrane protein</topology>
    </subcellularLocation>
</comment>